<keyword evidence="3" id="KW-1185">Reference proteome</keyword>
<evidence type="ECO:0000313" key="2">
    <source>
        <dbReference type="EnsemblMetazoa" id="GAUT035667-PA"/>
    </source>
</evidence>
<dbReference type="Proteomes" id="UP000078200">
    <property type="component" value="Unassembled WGS sequence"/>
</dbReference>
<sequence length="138" mass="15862">MGMENVIVRLVLLNRLGFVDGSVLTDICAYRVEICDISLAFAIRNYELMHMQGYTTRRRIVAYITRDVLQAIVWSLISFYILKPNNIVNRLNSKSFCSHLLKRRKSVNELSFGSLVFYALPDMMPTTDCSVVRVPHIT</sequence>
<accession>A0A1A9VFJ7</accession>
<name>A0A1A9VFJ7_GLOAU</name>
<feature type="signal peptide" evidence="1">
    <location>
        <begin position="1"/>
        <end position="21"/>
    </location>
</feature>
<dbReference type="VEuPathDB" id="VectorBase:GAUT035667"/>
<dbReference type="AlphaFoldDB" id="A0A1A9VFJ7"/>
<proteinExistence type="predicted"/>
<organism evidence="2 3">
    <name type="scientific">Glossina austeni</name>
    <name type="common">Savannah tsetse fly</name>
    <dbReference type="NCBI Taxonomy" id="7395"/>
    <lineage>
        <taxon>Eukaryota</taxon>
        <taxon>Metazoa</taxon>
        <taxon>Ecdysozoa</taxon>
        <taxon>Arthropoda</taxon>
        <taxon>Hexapoda</taxon>
        <taxon>Insecta</taxon>
        <taxon>Pterygota</taxon>
        <taxon>Neoptera</taxon>
        <taxon>Endopterygota</taxon>
        <taxon>Diptera</taxon>
        <taxon>Brachycera</taxon>
        <taxon>Muscomorpha</taxon>
        <taxon>Hippoboscoidea</taxon>
        <taxon>Glossinidae</taxon>
        <taxon>Glossina</taxon>
    </lineage>
</organism>
<evidence type="ECO:0000313" key="3">
    <source>
        <dbReference type="Proteomes" id="UP000078200"/>
    </source>
</evidence>
<dbReference type="EnsemblMetazoa" id="GAUT035667-RA">
    <property type="protein sequence ID" value="GAUT035667-PA"/>
    <property type="gene ID" value="GAUT035667"/>
</dbReference>
<protein>
    <submittedName>
        <fullName evidence="2">Uncharacterized protein</fullName>
    </submittedName>
</protein>
<evidence type="ECO:0000256" key="1">
    <source>
        <dbReference type="SAM" id="SignalP"/>
    </source>
</evidence>
<reference evidence="2" key="1">
    <citation type="submission" date="2020-05" db="UniProtKB">
        <authorList>
            <consortium name="EnsemblMetazoa"/>
        </authorList>
    </citation>
    <scope>IDENTIFICATION</scope>
    <source>
        <strain evidence="2">TTRI</strain>
    </source>
</reference>
<feature type="chain" id="PRO_5008399339" evidence="1">
    <location>
        <begin position="22"/>
        <end position="138"/>
    </location>
</feature>
<keyword evidence="1" id="KW-0732">Signal</keyword>